<proteinExistence type="predicted"/>
<accession>A0A9P0J5H1</accession>
<dbReference type="Proteomes" id="UP001154329">
    <property type="component" value="Chromosome 3"/>
</dbReference>
<evidence type="ECO:0000313" key="2">
    <source>
        <dbReference type="Proteomes" id="UP001154329"/>
    </source>
</evidence>
<name>A0A9P0J5H1_APHGO</name>
<dbReference type="AlphaFoldDB" id="A0A9P0J5H1"/>
<organism evidence="1 2">
    <name type="scientific">Aphis gossypii</name>
    <name type="common">Cotton aphid</name>
    <dbReference type="NCBI Taxonomy" id="80765"/>
    <lineage>
        <taxon>Eukaryota</taxon>
        <taxon>Metazoa</taxon>
        <taxon>Ecdysozoa</taxon>
        <taxon>Arthropoda</taxon>
        <taxon>Hexapoda</taxon>
        <taxon>Insecta</taxon>
        <taxon>Pterygota</taxon>
        <taxon>Neoptera</taxon>
        <taxon>Paraneoptera</taxon>
        <taxon>Hemiptera</taxon>
        <taxon>Sternorrhyncha</taxon>
        <taxon>Aphidomorpha</taxon>
        <taxon>Aphidoidea</taxon>
        <taxon>Aphididae</taxon>
        <taxon>Aphidini</taxon>
        <taxon>Aphis</taxon>
        <taxon>Aphis</taxon>
    </lineage>
</organism>
<keyword evidence="2" id="KW-1185">Reference proteome</keyword>
<protein>
    <submittedName>
        <fullName evidence="1">Uncharacterized protein</fullName>
    </submittedName>
</protein>
<dbReference type="SUPFAM" id="SSF49599">
    <property type="entry name" value="TRAF domain-like"/>
    <property type="match status" value="1"/>
</dbReference>
<reference evidence="1" key="1">
    <citation type="submission" date="2022-02" db="EMBL/GenBank/DDBJ databases">
        <authorList>
            <person name="King R."/>
        </authorList>
    </citation>
    <scope>NUCLEOTIDE SEQUENCE</scope>
</reference>
<evidence type="ECO:0000313" key="1">
    <source>
        <dbReference type="EMBL" id="CAH1731269.1"/>
    </source>
</evidence>
<gene>
    <name evidence="1" type="ORF">APHIGO_LOCUS8019</name>
</gene>
<dbReference type="EMBL" id="OU899036">
    <property type="protein sequence ID" value="CAH1731269.1"/>
    <property type="molecule type" value="Genomic_DNA"/>
</dbReference>
<reference evidence="1" key="2">
    <citation type="submission" date="2022-10" db="EMBL/GenBank/DDBJ databases">
        <authorList>
            <consortium name="ENA_rothamsted_submissions"/>
            <consortium name="culmorum"/>
            <person name="King R."/>
        </authorList>
    </citation>
    <scope>NUCLEOTIDE SEQUENCE</scope>
</reference>
<sequence>MEHVCPKIHRLVACFTCGSQTLPPYRLCVKAHVGCPPCIKYLSRCACGCHFLRRSNTTFNWLVSAMKLQCKYRVNYVDDNRRLSIPSQVDCTNKWFSVQELRDHYLTSCTKNVFTCPLQNCGHVDRIDTITDHYETAHGPLESLSPNDYHQAPNCVMFKLTSKKQAQILKKIFNGYFMFSVKPYRRNCRDSNLLLSMQNINPSDAFQYIYTASMESRQNPITVTVTLVEANNSTIST</sequence>